<protein>
    <recommendedName>
        <fullName evidence="2">DUF2726 domain-containing protein</fullName>
    </recommendedName>
</protein>
<reference evidence="3 4" key="1">
    <citation type="submission" date="2016-10" db="EMBL/GenBank/DDBJ databases">
        <authorList>
            <person name="de Groot N.N."/>
        </authorList>
    </citation>
    <scope>NUCLEOTIDE SEQUENCE [LARGE SCALE GENOMIC DNA]</scope>
    <source>
        <strain evidence="3 4">CGMCC 1.7666</strain>
    </source>
</reference>
<evidence type="ECO:0000256" key="1">
    <source>
        <dbReference type="SAM" id="Phobius"/>
    </source>
</evidence>
<keyword evidence="1" id="KW-0812">Transmembrane</keyword>
<dbReference type="Gene3D" id="3.40.960.10">
    <property type="entry name" value="VSR Endonuclease"/>
    <property type="match status" value="1"/>
</dbReference>
<keyword evidence="1" id="KW-0472">Membrane</keyword>
<feature type="transmembrane region" description="Helical" evidence="1">
    <location>
        <begin position="6"/>
        <end position="27"/>
    </location>
</feature>
<feature type="domain" description="DUF2726" evidence="2">
    <location>
        <begin position="35"/>
        <end position="149"/>
    </location>
</feature>
<keyword evidence="4" id="KW-1185">Reference proteome</keyword>
<dbReference type="STRING" id="549386.SAMN02927923_02222"/>
<accession>A0A1G5INI0</accession>
<keyword evidence="1" id="KW-1133">Transmembrane helix</keyword>
<dbReference type="Pfam" id="PF10881">
    <property type="entry name" value="DUF2726"/>
    <property type="match status" value="1"/>
</dbReference>
<name>A0A1G5INI0_9HYPH</name>
<dbReference type="Proteomes" id="UP000199569">
    <property type="component" value="Unassembled WGS sequence"/>
</dbReference>
<organism evidence="3 4">
    <name type="scientific">Microvirga guangxiensis</name>
    <dbReference type="NCBI Taxonomy" id="549386"/>
    <lineage>
        <taxon>Bacteria</taxon>
        <taxon>Pseudomonadati</taxon>
        <taxon>Pseudomonadota</taxon>
        <taxon>Alphaproteobacteria</taxon>
        <taxon>Hyphomicrobiales</taxon>
        <taxon>Methylobacteriaceae</taxon>
        <taxon>Microvirga</taxon>
    </lineage>
</organism>
<dbReference type="OrthoDB" id="8018770at2"/>
<evidence type="ECO:0000313" key="3">
    <source>
        <dbReference type="EMBL" id="SCY77636.1"/>
    </source>
</evidence>
<dbReference type="AlphaFoldDB" id="A0A1G5INI0"/>
<gene>
    <name evidence="3" type="ORF">SAMN02927923_02222</name>
</gene>
<sequence>MLENMSWAWIGGITLLVVAFIAVLVWARRIRYRRASVMTANEREFYQRLLIALPDCEIWPQVPLLALVRPDAREGSRTFWVAFKQISNARVDWVIARNMEVIAVIELDDRSHDAKRDAKRDQILKSCGYRVLRFQSNKRPNHEQIYEAVFDAR</sequence>
<dbReference type="InterPro" id="IPR024402">
    <property type="entry name" value="DUF2726"/>
</dbReference>
<dbReference type="EMBL" id="FMVJ01000006">
    <property type="protein sequence ID" value="SCY77636.1"/>
    <property type="molecule type" value="Genomic_DNA"/>
</dbReference>
<evidence type="ECO:0000313" key="4">
    <source>
        <dbReference type="Proteomes" id="UP000199569"/>
    </source>
</evidence>
<evidence type="ECO:0000259" key="2">
    <source>
        <dbReference type="Pfam" id="PF10881"/>
    </source>
</evidence>
<proteinExistence type="predicted"/>